<feature type="region of interest" description="Disordered" evidence="1">
    <location>
        <begin position="458"/>
        <end position="531"/>
    </location>
</feature>
<evidence type="ECO:0000256" key="1">
    <source>
        <dbReference type="SAM" id="MobiDB-lite"/>
    </source>
</evidence>
<protein>
    <submittedName>
        <fullName evidence="2">Uncharacterized protein</fullName>
    </submittedName>
</protein>
<accession>A0AAV4C6H5</accession>
<feature type="region of interest" description="Disordered" evidence="1">
    <location>
        <begin position="593"/>
        <end position="684"/>
    </location>
</feature>
<feature type="region of interest" description="Disordered" evidence="1">
    <location>
        <begin position="1"/>
        <end position="51"/>
    </location>
</feature>
<feature type="compositionally biased region" description="Polar residues" evidence="1">
    <location>
        <begin position="521"/>
        <end position="531"/>
    </location>
</feature>
<feature type="compositionally biased region" description="Polar residues" evidence="1">
    <location>
        <begin position="18"/>
        <end position="27"/>
    </location>
</feature>
<feature type="region of interest" description="Disordered" evidence="1">
    <location>
        <begin position="699"/>
        <end position="808"/>
    </location>
</feature>
<dbReference type="Proteomes" id="UP000735302">
    <property type="component" value="Unassembled WGS sequence"/>
</dbReference>
<feature type="region of interest" description="Disordered" evidence="1">
    <location>
        <begin position="76"/>
        <end position="320"/>
    </location>
</feature>
<feature type="compositionally biased region" description="Basic and acidic residues" evidence="1">
    <location>
        <begin position="723"/>
        <end position="733"/>
    </location>
</feature>
<gene>
    <name evidence="2" type="ORF">PoB_005278400</name>
</gene>
<organism evidence="2 3">
    <name type="scientific">Plakobranchus ocellatus</name>
    <dbReference type="NCBI Taxonomy" id="259542"/>
    <lineage>
        <taxon>Eukaryota</taxon>
        <taxon>Metazoa</taxon>
        <taxon>Spiralia</taxon>
        <taxon>Lophotrochozoa</taxon>
        <taxon>Mollusca</taxon>
        <taxon>Gastropoda</taxon>
        <taxon>Heterobranchia</taxon>
        <taxon>Euthyneura</taxon>
        <taxon>Panpulmonata</taxon>
        <taxon>Sacoglossa</taxon>
        <taxon>Placobranchoidea</taxon>
        <taxon>Plakobranchidae</taxon>
        <taxon>Plakobranchus</taxon>
    </lineage>
</organism>
<feature type="compositionally biased region" description="Low complexity" evidence="1">
    <location>
        <begin position="703"/>
        <end position="722"/>
    </location>
</feature>
<comment type="caution">
    <text evidence="2">The sequence shown here is derived from an EMBL/GenBank/DDBJ whole genome shotgun (WGS) entry which is preliminary data.</text>
</comment>
<proteinExistence type="predicted"/>
<feature type="compositionally biased region" description="Polar residues" evidence="1">
    <location>
        <begin position="36"/>
        <end position="51"/>
    </location>
</feature>
<feature type="compositionally biased region" description="Polar residues" evidence="1">
    <location>
        <begin position="606"/>
        <end position="616"/>
    </location>
</feature>
<feature type="compositionally biased region" description="Basic and acidic residues" evidence="1">
    <location>
        <begin position="219"/>
        <end position="258"/>
    </location>
</feature>
<evidence type="ECO:0000313" key="2">
    <source>
        <dbReference type="EMBL" id="GFO26279.1"/>
    </source>
</evidence>
<feature type="compositionally biased region" description="Pro residues" evidence="1">
    <location>
        <begin position="734"/>
        <end position="761"/>
    </location>
</feature>
<feature type="compositionally biased region" description="Polar residues" evidence="1">
    <location>
        <begin position="764"/>
        <end position="782"/>
    </location>
</feature>
<feature type="compositionally biased region" description="Polar residues" evidence="1">
    <location>
        <begin position="410"/>
        <end position="438"/>
    </location>
</feature>
<name>A0AAV4C6H5_9GAST</name>
<feature type="compositionally biased region" description="Polar residues" evidence="1">
    <location>
        <begin position="790"/>
        <end position="800"/>
    </location>
</feature>
<feature type="compositionally biased region" description="Polar residues" evidence="1">
    <location>
        <begin position="76"/>
        <end position="93"/>
    </location>
</feature>
<dbReference type="AlphaFoldDB" id="A0AAV4C6H5"/>
<reference evidence="2 3" key="1">
    <citation type="journal article" date="2021" name="Elife">
        <title>Chloroplast acquisition without the gene transfer in kleptoplastic sea slugs, Plakobranchus ocellatus.</title>
        <authorList>
            <person name="Maeda T."/>
            <person name="Takahashi S."/>
            <person name="Yoshida T."/>
            <person name="Shimamura S."/>
            <person name="Takaki Y."/>
            <person name="Nagai Y."/>
            <person name="Toyoda A."/>
            <person name="Suzuki Y."/>
            <person name="Arimoto A."/>
            <person name="Ishii H."/>
            <person name="Satoh N."/>
            <person name="Nishiyama T."/>
            <person name="Hasebe M."/>
            <person name="Maruyama T."/>
            <person name="Minagawa J."/>
            <person name="Obokata J."/>
            <person name="Shigenobu S."/>
        </authorList>
    </citation>
    <scope>NUCLEOTIDE SEQUENCE [LARGE SCALE GENOMIC DNA]</scope>
</reference>
<keyword evidence="3" id="KW-1185">Reference proteome</keyword>
<feature type="compositionally biased region" description="Basic and acidic residues" evidence="1">
    <location>
        <begin position="466"/>
        <end position="483"/>
    </location>
</feature>
<sequence>MDDFVDVDDGVSGRRCQDTPTETSSTPCGRGCPLETPTSAQATPNSRPNTPSFYAAVQTVITKLRKLKRSQIAFSEHTSQYRSECRTSNSSARPQRLLENSEAGPSQPNHQRPPVKKLKHHQPIFGQDSDHVCDSEDTAVERQALTQAKRESAQLLPVPTRIKNQQRHHCSSSVCDDPHSNVGSEEETSSFCTVSEGDGQRRDHYGVSAETCEEPDPNPNRKVECGSQMRFDRSKKEEKETRQKSFSSAKRETGHPPKDQVQGASTGKISPNKRLVPSRDIRHGSKSRASDRSSSPKNTLVCSQQKPPKSPLNKSSDFLPSFKEHSQGLWQDTKSYLTHLIHVNRNLEEESSSGSDKPKKSAEDEAYFDSSNQLSDNRDSSEELIHHDVVGQAESLLLNCDNSHGPGDSQLDQQFISTPSDEENWSQTSSSDAINSNETFVSATELPEQLREARRFPSGAGLSVDPRPDHGAQRSFVEADGHNGNDGNDQNGEERANDLPSPTPSRRVPHSSVGAEDQHSPELNSVGSGTSPSLAEFATSAVTVVTNILATAPSLENHLSPVAAVDIDGPVYYRPSIAGFASTILNQILQAQAPDQDDGEPVQAVEHQSLQRSTEQTPPLSLSNRRRRPRTLPPLPPSTERQQLPQLIIGAPGPGQSTRRLGYNFSAPETRPNPPPATHFTRLGPIPAPLLEHVRTARNPEHQQQPARQTQQRQGNPQQSQQQDRRQHQHQEPRLPPIPQQTDRAPPPPLPPPPPPPPPPHCRTISTRTDTPFNPNKQTRSAVSRDFSCGISNLNQQPQIPSVDIPSR</sequence>
<feature type="compositionally biased region" description="Polar residues" evidence="1">
    <location>
        <begin position="296"/>
        <end position="318"/>
    </location>
</feature>
<feature type="region of interest" description="Disordered" evidence="1">
    <location>
        <begin position="347"/>
        <end position="379"/>
    </location>
</feature>
<feature type="region of interest" description="Disordered" evidence="1">
    <location>
        <begin position="399"/>
        <end position="438"/>
    </location>
</feature>
<evidence type="ECO:0000313" key="3">
    <source>
        <dbReference type="Proteomes" id="UP000735302"/>
    </source>
</evidence>
<feature type="compositionally biased region" description="Basic and acidic residues" evidence="1">
    <location>
        <begin position="277"/>
        <end position="291"/>
    </location>
</feature>
<dbReference type="EMBL" id="BLXT01005798">
    <property type="protein sequence ID" value="GFO26279.1"/>
    <property type="molecule type" value="Genomic_DNA"/>
</dbReference>
<feature type="compositionally biased region" description="Basic residues" evidence="1">
    <location>
        <begin position="113"/>
        <end position="122"/>
    </location>
</feature>